<reference evidence="2 3" key="1">
    <citation type="submission" date="2024-06" db="EMBL/GenBank/DDBJ databases">
        <title>The draft genome of Grus japonensis, version 3.</title>
        <authorList>
            <person name="Nabeshima K."/>
            <person name="Suzuki S."/>
            <person name="Onuma M."/>
        </authorList>
    </citation>
    <scope>NUCLEOTIDE SEQUENCE [LARGE SCALE GENOMIC DNA]</scope>
    <source>
        <strain evidence="2 3">451A</strain>
    </source>
</reference>
<gene>
    <name evidence="2" type="ORF">GRJ2_001586600</name>
</gene>
<feature type="compositionally biased region" description="Basic and acidic residues" evidence="1">
    <location>
        <begin position="116"/>
        <end position="131"/>
    </location>
</feature>
<proteinExistence type="predicted"/>
<accession>A0ABC9X0I4</accession>
<dbReference type="EMBL" id="BAAFJT010000005">
    <property type="protein sequence ID" value="GAB0191213.1"/>
    <property type="molecule type" value="Genomic_DNA"/>
</dbReference>
<evidence type="ECO:0000256" key="1">
    <source>
        <dbReference type="SAM" id="MobiDB-lite"/>
    </source>
</evidence>
<keyword evidence="3" id="KW-1185">Reference proteome</keyword>
<feature type="compositionally biased region" description="Basic and acidic residues" evidence="1">
    <location>
        <begin position="91"/>
        <end position="106"/>
    </location>
</feature>
<dbReference type="AlphaFoldDB" id="A0ABC9X0I4"/>
<protein>
    <submittedName>
        <fullName evidence="2">Mitochondrial enolase superfamily member 1</fullName>
    </submittedName>
</protein>
<evidence type="ECO:0000313" key="2">
    <source>
        <dbReference type="EMBL" id="GAB0191213.1"/>
    </source>
</evidence>
<name>A0ABC9X0I4_GRUJA</name>
<sequence>MQTDLDRLEKWAEKNLMEFNKGKNKVLQLGRNNNNPMHQYMLGLAGWQALGREGPGVLVYDKLNTTQQRGKGGHQPPGLHQAERCQGVEGRGVHGEIPAKAHKDDEGTGASLISGEAERAGTAEPGEEKAQGDLINT</sequence>
<feature type="region of interest" description="Disordered" evidence="1">
    <location>
        <begin position="88"/>
        <end position="137"/>
    </location>
</feature>
<organism evidence="2 3">
    <name type="scientific">Grus japonensis</name>
    <name type="common">Japanese crane</name>
    <name type="synonym">Red-crowned crane</name>
    <dbReference type="NCBI Taxonomy" id="30415"/>
    <lineage>
        <taxon>Eukaryota</taxon>
        <taxon>Metazoa</taxon>
        <taxon>Chordata</taxon>
        <taxon>Craniata</taxon>
        <taxon>Vertebrata</taxon>
        <taxon>Euteleostomi</taxon>
        <taxon>Archelosauria</taxon>
        <taxon>Archosauria</taxon>
        <taxon>Dinosauria</taxon>
        <taxon>Saurischia</taxon>
        <taxon>Theropoda</taxon>
        <taxon>Coelurosauria</taxon>
        <taxon>Aves</taxon>
        <taxon>Neognathae</taxon>
        <taxon>Neoaves</taxon>
        <taxon>Gruiformes</taxon>
        <taxon>Gruidae</taxon>
        <taxon>Grus</taxon>
    </lineage>
</organism>
<evidence type="ECO:0000313" key="3">
    <source>
        <dbReference type="Proteomes" id="UP001623348"/>
    </source>
</evidence>
<dbReference type="Proteomes" id="UP001623348">
    <property type="component" value="Unassembled WGS sequence"/>
</dbReference>
<comment type="caution">
    <text evidence="2">The sequence shown here is derived from an EMBL/GenBank/DDBJ whole genome shotgun (WGS) entry which is preliminary data.</text>
</comment>